<dbReference type="InterPro" id="IPR006093">
    <property type="entry name" value="Oxy_OxRdtase_FAD_BS"/>
</dbReference>
<evidence type="ECO:0000259" key="6">
    <source>
        <dbReference type="PROSITE" id="PS51387"/>
    </source>
</evidence>
<dbReference type="EMBL" id="VCQV01000038">
    <property type="protein sequence ID" value="TWP33611.1"/>
    <property type="molecule type" value="Genomic_DNA"/>
</dbReference>
<keyword evidence="3" id="KW-0285">Flavoprotein</keyword>
<reference evidence="7 8" key="1">
    <citation type="submission" date="2019-05" db="EMBL/GenBank/DDBJ databases">
        <authorList>
            <person name="Lee S.D."/>
        </authorList>
    </citation>
    <scope>NUCLEOTIDE SEQUENCE [LARGE SCALE GENOMIC DNA]</scope>
    <source>
        <strain evidence="7 8">C5-26</strain>
    </source>
</reference>
<reference evidence="7 8" key="2">
    <citation type="submission" date="2019-08" db="EMBL/GenBank/DDBJ databases">
        <title>Jejuicoccus antrihumi gen. nov., sp. nov., a new member of the family Dermacoccaceae isolated from a cave.</title>
        <authorList>
            <person name="Schumann P."/>
            <person name="Kim I.S."/>
        </authorList>
    </citation>
    <scope>NUCLEOTIDE SEQUENCE [LARGE SCALE GENOMIC DNA]</scope>
    <source>
        <strain evidence="7 8">C5-26</strain>
    </source>
</reference>
<keyword evidence="8" id="KW-1185">Reference proteome</keyword>
<comment type="similarity">
    <text evidence="2">Belongs to the oxygen-dependent FAD-linked oxidoreductase family.</text>
</comment>
<dbReference type="InterPro" id="IPR006094">
    <property type="entry name" value="Oxid_FAD_bind_N"/>
</dbReference>
<dbReference type="PROSITE" id="PS51387">
    <property type="entry name" value="FAD_PCMH"/>
    <property type="match status" value="1"/>
</dbReference>
<dbReference type="GO" id="GO:0016491">
    <property type="term" value="F:oxidoreductase activity"/>
    <property type="evidence" value="ECO:0007669"/>
    <property type="project" value="UniProtKB-KW"/>
</dbReference>
<evidence type="ECO:0000256" key="2">
    <source>
        <dbReference type="ARBA" id="ARBA00005466"/>
    </source>
</evidence>
<dbReference type="PANTHER" id="PTHR42973:SF39">
    <property type="entry name" value="FAD-BINDING PCMH-TYPE DOMAIN-CONTAINING PROTEIN"/>
    <property type="match status" value="1"/>
</dbReference>
<evidence type="ECO:0000256" key="5">
    <source>
        <dbReference type="ARBA" id="ARBA00023002"/>
    </source>
</evidence>
<accession>A0A563DUH7</accession>
<dbReference type="Proteomes" id="UP000320244">
    <property type="component" value="Unassembled WGS sequence"/>
</dbReference>
<dbReference type="GO" id="GO:0071949">
    <property type="term" value="F:FAD binding"/>
    <property type="evidence" value="ECO:0007669"/>
    <property type="project" value="InterPro"/>
</dbReference>
<dbReference type="RefSeq" id="WP_146319981.1">
    <property type="nucleotide sequence ID" value="NZ_VCQV01000038.1"/>
</dbReference>
<evidence type="ECO:0000256" key="3">
    <source>
        <dbReference type="ARBA" id="ARBA00022630"/>
    </source>
</evidence>
<dbReference type="Gene3D" id="3.40.462.20">
    <property type="match status" value="1"/>
</dbReference>
<dbReference type="InterPro" id="IPR016167">
    <property type="entry name" value="FAD-bd_PCMH_sub1"/>
</dbReference>
<dbReference type="InterPro" id="IPR036318">
    <property type="entry name" value="FAD-bd_PCMH-like_sf"/>
</dbReference>
<protein>
    <submittedName>
        <fullName evidence="7">FAD-binding oxidoreductase</fullName>
    </submittedName>
</protein>
<dbReference type="SUPFAM" id="SSF56176">
    <property type="entry name" value="FAD-binding/transporter-associated domain-like"/>
    <property type="match status" value="1"/>
</dbReference>
<comment type="caution">
    <text evidence="7">The sequence shown here is derived from an EMBL/GenBank/DDBJ whole genome shotgun (WGS) entry which is preliminary data.</text>
</comment>
<gene>
    <name evidence="7" type="ORF">FGL98_20500</name>
</gene>
<dbReference type="InterPro" id="IPR016169">
    <property type="entry name" value="FAD-bd_PCMH_sub2"/>
</dbReference>
<dbReference type="OrthoDB" id="9775082at2"/>
<evidence type="ECO:0000313" key="7">
    <source>
        <dbReference type="EMBL" id="TWP33611.1"/>
    </source>
</evidence>
<comment type="cofactor">
    <cofactor evidence="1">
        <name>FAD</name>
        <dbReference type="ChEBI" id="CHEBI:57692"/>
    </cofactor>
</comment>
<dbReference type="Gene3D" id="3.30.465.10">
    <property type="match status" value="1"/>
</dbReference>
<dbReference type="InterPro" id="IPR050416">
    <property type="entry name" value="FAD-linked_Oxidoreductase"/>
</dbReference>
<dbReference type="PANTHER" id="PTHR42973">
    <property type="entry name" value="BINDING OXIDOREDUCTASE, PUTATIVE (AFU_ORTHOLOGUE AFUA_1G17690)-RELATED"/>
    <property type="match status" value="1"/>
</dbReference>
<name>A0A563DUH7_9MICO</name>
<dbReference type="InterPro" id="IPR016166">
    <property type="entry name" value="FAD-bd_PCMH"/>
</dbReference>
<proteinExistence type="inferred from homology"/>
<keyword evidence="4" id="KW-0274">FAD</keyword>
<feature type="domain" description="FAD-binding PCMH-type" evidence="6">
    <location>
        <begin position="43"/>
        <end position="210"/>
    </location>
</feature>
<keyword evidence="5" id="KW-0560">Oxidoreductase</keyword>
<dbReference type="Pfam" id="PF01565">
    <property type="entry name" value="FAD_binding_4"/>
    <property type="match status" value="1"/>
</dbReference>
<evidence type="ECO:0000313" key="8">
    <source>
        <dbReference type="Proteomes" id="UP000320244"/>
    </source>
</evidence>
<dbReference type="AlphaFoldDB" id="A0A563DUH7"/>
<evidence type="ECO:0000256" key="1">
    <source>
        <dbReference type="ARBA" id="ARBA00001974"/>
    </source>
</evidence>
<sequence length="451" mass="47634">MTTETRPQSTSLRTDLAADVRGRLLDVGDAGYAEAVTGFNLLVTHRPAVVVVPERAEDIAATVRIAAEHGVPVAVQATGHGAHEAVIEGVLINTSRMNGVSIDEVRRTATVGPGTKWRAVFDRVPYGLGGLCGSTSDVGVVGYTLGGGLPVLGRVHGFAADHVRSMQVVTGDGVLRTVDAEREPELFWGLRGGGGSLGIVTSMTFDLVQVGDIYGGGLFFSGVDAADVFGAYARWVATVPDDMCSSIAFLRLPPLPEIPAPLRGTFTMHVRIAWSGSAEDGERLVAPLRDCAPVLMDSVQMMPYAALDSIHLDPPVPTPFLEAGALHRALTPQLAQMLLTEAGPGSNCPFLLVELRHLGGRLKSAEPANAVGGRHAEFHTLAVQVPMGPTTGDDPLAGFRRSIEPFTDGHFANFERIGADDVGAQQCWSPEQCARLQRARAAYDPQGVLVG</sequence>
<dbReference type="Gene3D" id="3.30.43.10">
    <property type="entry name" value="Uridine Diphospho-n-acetylenolpyruvylglucosamine Reductase, domain 2"/>
    <property type="match status" value="1"/>
</dbReference>
<organism evidence="7 8">
    <name type="scientific">Leekyejoonella antrihumi</name>
    <dbReference type="NCBI Taxonomy" id="1660198"/>
    <lineage>
        <taxon>Bacteria</taxon>
        <taxon>Bacillati</taxon>
        <taxon>Actinomycetota</taxon>
        <taxon>Actinomycetes</taxon>
        <taxon>Micrococcales</taxon>
        <taxon>Dermacoccaceae</taxon>
        <taxon>Leekyejoonella</taxon>
    </lineage>
</organism>
<dbReference type="PROSITE" id="PS00862">
    <property type="entry name" value="OX2_COVAL_FAD"/>
    <property type="match status" value="1"/>
</dbReference>
<evidence type="ECO:0000256" key="4">
    <source>
        <dbReference type="ARBA" id="ARBA00022827"/>
    </source>
</evidence>